<dbReference type="AlphaFoldDB" id="A0A8S3XFR1"/>
<dbReference type="InterPro" id="IPR029526">
    <property type="entry name" value="PGBD"/>
</dbReference>
<dbReference type="PANTHER" id="PTHR46599">
    <property type="entry name" value="PIGGYBAC TRANSPOSABLE ELEMENT-DERIVED PROTEIN 4"/>
    <property type="match status" value="1"/>
</dbReference>
<dbReference type="Proteomes" id="UP000691718">
    <property type="component" value="Unassembled WGS sequence"/>
</dbReference>
<comment type="caution">
    <text evidence="2">The sequence shown here is derived from an EMBL/GenBank/DDBJ whole genome shotgun (WGS) entry which is preliminary data.</text>
</comment>
<dbReference type="Pfam" id="PF13843">
    <property type="entry name" value="DDE_Tnp_1_7"/>
    <property type="match status" value="1"/>
</dbReference>
<evidence type="ECO:0000259" key="1">
    <source>
        <dbReference type="Pfam" id="PF13843"/>
    </source>
</evidence>
<dbReference type="PANTHER" id="PTHR46599:SF3">
    <property type="entry name" value="PIGGYBAC TRANSPOSABLE ELEMENT-DERIVED PROTEIN 4"/>
    <property type="match status" value="1"/>
</dbReference>
<keyword evidence="3" id="KW-1185">Reference proteome</keyword>
<reference evidence="2" key="1">
    <citation type="submission" date="2021-04" db="EMBL/GenBank/DDBJ databases">
        <authorList>
            <person name="Tunstrom K."/>
        </authorList>
    </citation>
    <scope>NUCLEOTIDE SEQUENCE</scope>
</reference>
<feature type="domain" description="PiggyBac transposable element-derived protein" evidence="1">
    <location>
        <begin position="10"/>
        <end position="156"/>
    </location>
</feature>
<accession>A0A8S3XFR1</accession>
<dbReference type="EMBL" id="CAJQZP010001150">
    <property type="protein sequence ID" value="CAG5023000.1"/>
    <property type="molecule type" value="Genomic_DNA"/>
</dbReference>
<evidence type="ECO:0000313" key="3">
    <source>
        <dbReference type="Proteomes" id="UP000691718"/>
    </source>
</evidence>
<gene>
    <name evidence="2" type="ORF">PAPOLLO_LOCUS17845</name>
</gene>
<dbReference type="OrthoDB" id="118105at2759"/>
<name>A0A8S3XFR1_PARAO</name>
<proteinExistence type="predicted"/>
<evidence type="ECO:0000313" key="2">
    <source>
        <dbReference type="EMBL" id="CAG5023000.1"/>
    </source>
</evidence>
<organism evidence="2 3">
    <name type="scientific">Parnassius apollo</name>
    <name type="common">Apollo butterfly</name>
    <name type="synonym">Papilio apollo</name>
    <dbReference type="NCBI Taxonomy" id="110799"/>
    <lineage>
        <taxon>Eukaryota</taxon>
        <taxon>Metazoa</taxon>
        <taxon>Ecdysozoa</taxon>
        <taxon>Arthropoda</taxon>
        <taxon>Hexapoda</taxon>
        <taxon>Insecta</taxon>
        <taxon>Pterygota</taxon>
        <taxon>Neoptera</taxon>
        <taxon>Endopterygota</taxon>
        <taxon>Lepidoptera</taxon>
        <taxon>Glossata</taxon>
        <taxon>Ditrysia</taxon>
        <taxon>Papilionoidea</taxon>
        <taxon>Papilionidae</taxon>
        <taxon>Parnassiinae</taxon>
        <taxon>Parnassini</taxon>
        <taxon>Parnassius</taxon>
        <taxon>Parnassius</taxon>
    </lineage>
</organism>
<sequence>MKLGGNLPPNTHLVFDNFFTSVVLMESLYYRGILATGTVRMLRKNLPKELSTRKPKTPGERILANETKLNPGEFTYRFCHPCAVVKWKDTKDVHVLSTAVNPTKVEVIQRTQKNGEKKDMFCPSIIAEYTRSMGGVDHFHSTIIEVRTQLAAGQKCHGSACFGFCSRVLLLTHTFYINTNTKIVKTYTEILDYV</sequence>
<protein>
    <submittedName>
        <fullName evidence="2">(apollo) hypothetical protein</fullName>
    </submittedName>
</protein>